<evidence type="ECO:0000313" key="2">
    <source>
        <dbReference type="EMBL" id="KAF5325406.1"/>
    </source>
</evidence>
<evidence type="ECO:0000313" key="3">
    <source>
        <dbReference type="Proteomes" id="UP000567179"/>
    </source>
</evidence>
<keyword evidence="3" id="KW-1185">Reference proteome</keyword>
<protein>
    <submittedName>
        <fullName evidence="2">Uncharacterized protein</fullName>
    </submittedName>
</protein>
<name>A0A8H5F6F2_9AGAR</name>
<accession>A0A8H5F6F2</accession>
<dbReference type="EMBL" id="JAACJJ010000015">
    <property type="protein sequence ID" value="KAF5325406.1"/>
    <property type="molecule type" value="Genomic_DNA"/>
</dbReference>
<dbReference type="AlphaFoldDB" id="A0A8H5F6F2"/>
<reference evidence="2 3" key="1">
    <citation type="journal article" date="2020" name="ISME J.">
        <title>Uncovering the hidden diversity of litter-decomposition mechanisms in mushroom-forming fungi.</title>
        <authorList>
            <person name="Floudas D."/>
            <person name="Bentzer J."/>
            <person name="Ahren D."/>
            <person name="Johansson T."/>
            <person name="Persson P."/>
            <person name="Tunlid A."/>
        </authorList>
    </citation>
    <scope>NUCLEOTIDE SEQUENCE [LARGE SCALE GENOMIC DNA]</scope>
    <source>
        <strain evidence="2 3">CBS 101986</strain>
    </source>
</reference>
<feature type="coiled-coil region" evidence="1">
    <location>
        <begin position="32"/>
        <end position="59"/>
    </location>
</feature>
<dbReference type="OrthoDB" id="2122982at2759"/>
<comment type="caution">
    <text evidence="2">The sequence shown here is derived from an EMBL/GenBank/DDBJ whole genome shotgun (WGS) entry which is preliminary data.</text>
</comment>
<keyword evidence="1" id="KW-0175">Coiled coil</keyword>
<proteinExistence type="predicted"/>
<organism evidence="2 3">
    <name type="scientific">Psilocybe cf. subviscida</name>
    <dbReference type="NCBI Taxonomy" id="2480587"/>
    <lineage>
        <taxon>Eukaryota</taxon>
        <taxon>Fungi</taxon>
        <taxon>Dikarya</taxon>
        <taxon>Basidiomycota</taxon>
        <taxon>Agaricomycotina</taxon>
        <taxon>Agaricomycetes</taxon>
        <taxon>Agaricomycetidae</taxon>
        <taxon>Agaricales</taxon>
        <taxon>Agaricineae</taxon>
        <taxon>Strophariaceae</taxon>
        <taxon>Psilocybe</taxon>
    </lineage>
</organism>
<dbReference type="Proteomes" id="UP000567179">
    <property type="component" value="Unassembled WGS sequence"/>
</dbReference>
<evidence type="ECO:0000256" key="1">
    <source>
        <dbReference type="SAM" id="Coils"/>
    </source>
</evidence>
<sequence>MDIHWFKTHVENFATRRSELQSAIAVYIAGGVDQANLAINEVSRKLDTLESKLDDFFQALMRKLDTPQEKEAFRFFDQNNGVENCVSKDDLLDRLLTMAGDVLPESEDKAGPKADERILKSRKVLTDEVRQNFEESLEQNTLHFKRILAIQNNNHEQVIAQLQKQDGYHNVTISKLDKLSCYLDPDTKLSDPEVKRIWERMGLKTSVKAKTFVLTFRDHYQPYDHSAPPTSKPLTSVLTPPFMRRVIEVDEALSNSDWAASNFTGPFKGTYECSPALEITQIMYFYDFSVQIHTKRYIK</sequence>
<gene>
    <name evidence="2" type="ORF">D9619_010007</name>
</gene>